<dbReference type="PROSITE" id="PS00624">
    <property type="entry name" value="GMC_OXRED_2"/>
    <property type="match status" value="1"/>
</dbReference>
<keyword evidence="1 5" id="KW-0963">Cytoplasm</keyword>
<evidence type="ECO:0000256" key="1">
    <source>
        <dbReference type="ARBA" id="ARBA00022490"/>
    </source>
</evidence>
<comment type="caution">
    <text evidence="5">Lacks conserved residue(s) required for the propagation of feature annotation.</text>
</comment>
<dbReference type="PROSITE" id="PS00623">
    <property type="entry name" value="GMC_OXRED_1"/>
    <property type="match status" value="1"/>
</dbReference>
<feature type="region of interest" description="Disordered" evidence="7">
    <location>
        <begin position="178"/>
        <end position="199"/>
    </location>
</feature>
<dbReference type="SUPFAM" id="SSF54373">
    <property type="entry name" value="FAD-linked reductases, C-terminal domain"/>
    <property type="match status" value="1"/>
</dbReference>
<evidence type="ECO:0000256" key="6">
    <source>
        <dbReference type="RuleBase" id="RU003968"/>
    </source>
</evidence>
<dbReference type="GO" id="GO:0016614">
    <property type="term" value="F:oxidoreductase activity, acting on CH-OH group of donors"/>
    <property type="evidence" value="ECO:0007669"/>
    <property type="project" value="InterPro"/>
</dbReference>
<feature type="region of interest" description="Disordered" evidence="7">
    <location>
        <begin position="1144"/>
        <end position="1167"/>
    </location>
</feature>
<organism evidence="10 11">
    <name type="scientific">Ancylostoma ceylanicum</name>
    <dbReference type="NCBI Taxonomy" id="53326"/>
    <lineage>
        <taxon>Eukaryota</taxon>
        <taxon>Metazoa</taxon>
        <taxon>Ecdysozoa</taxon>
        <taxon>Nematoda</taxon>
        <taxon>Chromadorea</taxon>
        <taxon>Rhabditida</taxon>
        <taxon>Rhabditina</taxon>
        <taxon>Rhabditomorpha</taxon>
        <taxon>Strongyloidea</taxon>
        <taxon>Ancylostomatidae</taxon>
        <taxon>Ancylostomatinae</taxon>
        <taxon>Ancylostoma</taxon>
    </lineage>
</organism>
<feature type="compositionally biased region" description="Low complexity" evidence="7">
    <location>
        <begin position="747"/>
        <end position="756"/>
    </location>
</feature>
<evidence type="ECO:0000259" key="9">
    <source>
        <dbReference type="PROSITE" id="PS00624"/>
    </source>
</evidence>
<feature type="domain" description="Glucose-methanol-choline oxidoreductase N-terminal" evidence="9">
    <location>
        <begin position="272"/>
        <end position="286"/>
    </location>
</feature>
<comment type="subunit">
    <text evidence="5">Component of the eukaryotic translation initiation factor 3 (eIF-3) complex.</text>
</comment>
<sequence>MEGYMLNKAGKPIGRALRGARRLHASSIRNATWRESFKMGHIFPELGNKKPTHIVIGAGSAGTNRLTENPENRVLLVEAGPQDYWWDWRLHMPAALMYNLCHDRYNWFYHTVAQKNVGNRVFYWPRGRVWGGSSTLNAMVYVRGHPLDYDRWEKEDGAKGWCYQNCLPYFKRSETYSHSKGPNDPYRGHAGPQKVQRGSGEHPLHQAFLEAGTQHPIGTTEDVNGFKQEGLGTFDMTIHNGVRKMNFYGTDNIDSYSREKIYCEGDVIVCGGAINSPQLLMLSGVGPADHLRAHEIPVVVNLPGVGENLIDHLEIYVQQKCTKPITLYNKSSWRFPHHMIKIGMEWFTMQKGLGASSHLETGGFARSRDDIDHPDIQFHFLPSTVHDDGRKIGTCHAFQVHVGNMRTKSKGCIKLSSKDPRRHPIIDPKYMDHDDDWKEFRRCIKLSREIFAQKAFDPFRGDELAPGKQCQSDADIDKFVKQASASAYHPSGSCKMGPEKDKMAVVNPETLSVYGTENLKVVDASIMPSIVSGNLNGPVIMLAERAADLIQGKHLPPEKSGSFEQKEGRKVMFLQIGMTLPKFEFCEIAANPNGWGPLGSPPALDTSIPFQQYNKADRIGRVADWIGVDRFFYRRGNERYNERMYGSAANAGSQFDYVHGMDENNFQLVDSSKPVQRNPQRNFRARQLQFRKLLQKEQERRDQAMQGQNLKMKRSIAKWVATNLTTTGLMDFPRFREQQRAFKMWQRRGGNARQGQRGPGGRYPGERPKERLPSVQVRPDWRVIEEMDFPRLLKLNLPGVGSGEDIDKHQYGTLHFYDKTIDRVSVRTPITLQRCGGNFYNVTTTEDPVIEELAQQGIGNVFATDIILATLMTAPRSVYSWDIVAHRVGDKLFLDKRDTGGISNPVDALTVSETSGDPPSFEGAGINNAKDLATEALFINQNFRRQVLKRNEHPYVMAHPRAPFEEEGGESGCGYRYRKWTLGKNANGKPIEVVCRTEHDGVMAGPSGDVQYLTIKSFNEWDSSQSGGVDWRVKLDGQKGAVLATEIKNNSCKLAKWTVQALLANSDAIKFGYVSRMSVRNSAQHVILGTQQLRPVEFAQNISMNMDNGWGILRCVIDSCMRQPQGKYLLMKDPQSPVVRLYSLPEGTFESDQDSNDEHGGDSDEDS</sequence>
<comment type="domain">
    <text evidence="5">The RNA gate region regulates mRNA cap recognition to prevent promiscuous mRNA-binding before assembly of eif3d into the full eukaryotic translation initiation factor 3 (eIF-3) complex.</text>
</comment>
<keyword evidence="11" id="KW-1185">Reference proteome</keyword>
<accession>A0A0D6LZR3</accession>
<dbReference type="InterPro" id="IPR007867">
    <property type="entry name" value="GMC_OxRtase_C"/>
</dbReference>
<keyword evidence="6" id="KW-0274">FAD</keyword>
<dbReference type="PANTHER" id="PTHR12399">
    <property type="entry name" value="EUKARYOTIC TRANSLATION INITIATION FACTOR 3 SUBUNIT 7"/>
    <property type="match status" value="1"/>
</dbReference>
<keyword evidence="2 5" id="KW-0396">Initiation factor</keyword>
<dbReference type="GO" id="GO:0098808">
    <property type="term" value="F:mRNA cap binding"/>
    <property type="evidence" value="ECO:0007669"/>
    <property type="project" value="UniProtKB-UniRule"/>
</dbReference>
<dbReference type="GO" id="GO:0033290">
    <property type="term" value="C:eukaryotic 48S preinitiation complex"/>
    <property type="evidence" value="ECO:0007669"/>
    <property type="project" value="UniProtKB-UniRule"/>
</dbReference>
<dbReference type="GO" id="GO:0050660">
    <property type="term" value="F:flavin adenine dinucleotide binding"/>
    <property type="evidence" value="ECO:0007669"/>
    <property type="project" value="InterPro"/>
</dbReference>
<evidence type="ECO:0000256" key="5">
    <source>
        <dbReference type="HAMAP-Rule" id="MF_03003"/>
    </source>
</evidence>
<comment type="subcellular location">
    <subcellularLocation>
        <location evidence="5">Cytoplasm</location>
    </subcellularLocation>
</comment>
<evidence type="ECO:0000313" key="10">
    <source>
        <dbReference type="EMBL" id="EPB77525.1"/>
    </source>
</evidence>
<dbReference type="Pfam" id="PF05199">
    <property type="entry name" value="GMC_oxred_C"/>
    <property type="match status" value="1"/>
</dbReference>
<gene>
    <name evidence="10" type="ORF">ANCCEY_03367</name>
</gene>
<feature type="domain" description="Glucose-methanol-choline oxidoreductase N-terminal" evidence="8">
    <location>
        <begin position="127"/>
        <end position="150"/>
    </location>
</feature>
<dbReference type="HAMAP" id="MF_03003">
    <property type="entry name" value="eIF3d"/>
    <property type="match status" value="1"/>
</dbReference>
<reference evidence="10 11" key="1">
    <citation type="submission" date="2013-05" db="EMBL/GenBank/DDBJ databases">
        <title>Draft genome of the parasitic nematode Anyclostoma ceylanicum.</title>
        <authorList>
            <person name="Mitreva M."/>
        </authorList>
    </citation>
    <scope>NUCLEOTIDE SEQUENCE [LARGE SCALE GENOMIC DNA]</scope>
</reference>
<dbReference type="InterPro" id="IPR000172">
    <property type="entry name" value="GMC_OxRdtase_N"/>
</dbReference>
<dbReference type="GO" id="GO:0002191">
    <property type="term" value="P:cap-dependent translational initiation"/>
    <property type="evidence" value="ECO:0007669"/>
    <property type="project" value="UniProtKB-UniRule"/>
</dbReference>
<dbReference type="Proteomes" id="UP000054495">
    <property type="component" value="Unassembled WGS sequence"/>
</dbReference>
<comment type="function">
    <text evidence="5">mRNA cap-binding component of the eukaryotic translation initiation factor 3 (eIF-3) complex, which is involved in protein synthesis of a specialized repertoire of mRNAs and, together with other initiation factors, stimulates binding of mRNA and methionyl-tRNAi to the 40S ribosome. The eIF-3 complex specifically targets and initiates translation of a subset of mRNAs involved in cell proliferation. In the eIF-3 complex, eif3d specifically recognizes and binds the 7-methylguanosine cap of a subset of mRNAs.</text>
</comment>
<dbReference type="InterPro" id="IPR036188">
    <property type="entry name" value="FAD/NAD-bd_sf"/>
</dbReference>
<evidence type="ECO:0000256" key="4">
    <source>
        <dbReference type="ARBA" id="ARBA00022917"/>
    </source>
</evidence>
<comment type="similarity">
    <text evidence="5">Belongs to the eIF-3 subunit D family.</text>
</comment>
<dbReference type="GO" id="GO:0016282">
    <property type="term" value="C:eukaryotic 43S preinitiation complex"/>
    <property type="evidence" value="ECO:0007669"/>
    <property type="project" value="UniProtKB-UniRule"/>
</dbReference>
<dbReference type="Gene3D" id="3.50.50.60">
    <property type="entry name" value="FAD/NAD(P)-binding domain"/>
    <property type="match status" value="2"/>
</dbReference>
<keyword evidence="3" id="KW-0694">RNA-binding</keyword>
<dbReference type="InterPro" id="IPR007783">
    <property type="entry name" value="eIF3d"/>
</dbReference>
<dbReference type="Pfam" id="PF00732">
    <property type="entry name" value="GMC_oxred_N"/>
    <property type="match status" value="2"/>
</dbReference>
<feature type="region of interest" description="Disordered" evidence="7">
    <location>
        <begin position="746"/>
        <end position="774"/>
    </location>
</feature>
<comment type="similarity">
    <text evidence="6">Belongs to the GMC oxidoreductase family.</text>
</comment>
<dbReference type="GO" id="GO:0001732">
    <property type="term" value="P:formation of cytoplasmic translation initiation complex"/>
    <property type="evidence" value="ECO:0007669"/>
    <property type="project" value="UniProtKB-UniRule"/>
</dbReference>
<keyword evidence="6" id="KW-0285">Flavoprotein</keyword>
<name>A0A0D6LZR3_9BILA</name>
<dbReference type="SUPFAM" id="SSF51905">
    <property type="entry name" value="FAD/NAD(P)-binding domain"/>
    <property type="match status" value="1"/>
</dbReference>
<protein>
    <recommendedName>
        <fullName evidence="5">Eukaryotic translation initiation factor 3 subunit D</fullName>
        <shortName evidence="5">eIF3d</shortName>
    </recommendedName>
    <alternativeName>
        <fullName evidence="5">Eukaryotic translation initiation factor 3 subunit 7</fullName>
    </alternativeName>
</protein>
<evidence type="ECO:0000313" key="11">
    <source>
        <dbReference type="Proteomes" id="UP000054495"/>
    </source>
</evidence>
<evidence type="ECO:0000256" key="3">
    <source>
        <dbReference type="ARBA" id="ARBA00022884"/>
    </source>
</evidence>
<evidence type="ECO:0000259" key="8">
    <source>
        <dbReference type="PROSITE" id="PS00623"/>
    </source>
</evidence>
<dbReference type="GO" id="GO:0003743">
    <property type="term" value="F:translation initiation factor activity"/>
    <property type="evidence" value="ECO:0007669"/>
    <property type="project" value="UniProtKB-UniRule"/>
</dbReference>
<evidence type="ECO:0000256" key="2">
    <source>
        <dbReference type="ARBA" id="ARBA00022540"/>
    </source>
</evidence>
<feature type="compositionally biased region" description="Basic and acidic residues" evidence="7">
    <location>
        <begin position="1156"/>
        <end position="1167"/>
    </location>
</feature>
<proteinExistence type="inferred from homology"/>
<evidence type="ECO:0000256" key="7">
    <source>
        <dbReference type="SAM" id="MobiDB-lite"/>
    </source>
</evidence>
<dbReference type="EMBL" id="KE124834">
    <property type="protein sequence ID" value="EPB77525.1"/>
    <property type="molecule type" value="Genomic_DNA"/>
</dbReference>
<dbReference type="Pfam" id="PF05091">
    <property type="entry name" value="eIF-3_zeta"/>
    <property type="match status" value="1"/>
</dbReference>
<dbReference type="PANTHER" id="PTHR12399:SF0">
    <property type="entry name" value="EUKARYOTIC TRANSLATION INITIATION FACTOR 3 SUBUNIT D"/>
    <property type="match status" value="1"/>
</dbReference>
<dbReference type="AlphaFoldDB" id="A0A0D6LZR3"/>
<dbReference type="GO" id="GO:0005852">
    <property type="term" value="C:eukaryotic translation initiation factor 3 complex"/>
    <property type="evidence" value="ECO:0007669"/>
    <property type="project" value="UniProtKB-UniRule"/>
</dbReference>
<keyword evidence="4 5" id="KW-0648">Protein biosynthesis</keyword>